<dbReference type="EMBL" id="VZZK01000025">
    <property type="protein sequence ID" value="KAB1076989.1"/>
    <property type="molecule type" value="Genomic_DNA"/>
</dbReference>
<name>A0A6L3SUS5_9HYPH</name>
<dbReference type="SMART" id="SM00448">
    <property type="entry name" value="REC"/>
    <property type="match status" value="1"/>
</dbReference>
<evidence type="ECO:0000256" key="1">
    <source>
        <dbReference type="PROSITE-ProRule" id="PRU00169"/>
    </source>
</evidence>
<keyword evidence="4" id="KW-1185">Reference proteome</keyword>
<evidence type="ECO:0000313" key="3">
    <source>
        <dbReference type="EMBL" id="KAB1076989.1"/>
    </source>
</evidence>
<proteinExistence type="predicted"/>
<dbReference type="PROSITE" id="PS50110">
    <property type="entry name" value="RESPONSE_REGULATORY"/>
    <property type="match status" value="1"/>
</dbReference>
<dbReference type="Proteomes" id="UP000474159">
    <property type="component" value="Unassembled WGS sequence"/>
</dbReference>
<keyword evidence="1" id="KW-0597">Phosphoprotein</keyword>
<evidence type="ECO:0000259" key="2">
    <source>
        <dbReference type="PROSITE" id="PS50110"/>
    </source>
</evidence>
<dbReference type="InterPro" id="IPR011006">
    <property type="entry name" value="CheY-like_superfamily"/>
</dbReference>
<feature type="modified residue" description="4-aspartylphosphate" evidence="1">
    <location>
        <position position="64"/>
    </location>
</feature>
<dbReference type="GO" id="GO:0000160">
    <property type="term" value="P:phosphorelay signal transduction system"/>
    <property type="evidence" value="ECO:0007669"/>
    <property type="project" value="InterPro"/>
</dbReference>
<dbReference type="SUPFAM" id="SSF52172">
    <property type="entry name" value="CheY-like"/>
    <property type="match status" value="1"/>
</dbReference>
<dbReference type="Gene3D" id="3.40.50.2300">
    <property type="match status" value="1"/>
</dbReference>
<accession>A0A6L3SUS5</accession>
<gene>
    <name evidence="3" type="ORF">F6X53_20835</name>
</gene>
<organism evidence="3 4">
    <name type="scientific">Methylobacterium soli</name>
    <dbReference type="NCBI Taxonomy" id="553447"/>
    <lineage>
        <taxon>Bacteria</taxon>
        <taxon>Pseudomonadati</taxon>
        <taxon>Pseudomonadota</taxon>
        <taxon>Alphaproteobacteria</taxon>
        <taxon>Hyphomicrobiales</taxon>
        <taxon>Methylobacteriaceae</taxon>
        <taxon>Methylobacterium</taxon>
    </lineage>
</organism>
<comment type="caution">
    <text evidence="3">The sequence shown here is derived from an EMBL/GenBank/DDBJ whole genome shotgun (WGS) entry which is preliminary data.</text>
</comment>
<sequence>MDSNPNRHVLDGRSVLVVEDQYFLAGDIARALSAVGAEVIGPVPDLDRGLALSRGRDLDAAVLDINLRGEDVYRLAEELMRRAVPIVFTTGVDSTVLPTAFVQVPRLEKPIQLADLIRTLSDLLSGARSTAP</sequence>
<dbReference type="InterPro" id="IPR001789">
    <property type="entry name" value="Sig_transdc_resp-reg_receiver"/>
</dbReference>
<feature type="domain" description="Response regulatory" evidence="2">
    <location>
        <begin position="14"/>
        <end position="124"/>
    </location>
</feature>
<reference evidence="3 4" key="1">
    <citation type="submission" date="2019-09" db="EMBL/GenBank/DDBJ databases">
        <title>YIM 48816 draft genome.</title>
        <authorList>
            <person name="Jiang L."/>
        </authorList>
    </citation>
    <scope>NUCLEOTIDE SEQUENCE [LARGE SCALE GENOMIC DNA]</scope>
    <source>
        <strain evidence="3 4">YIM 48816</strain>
    </source>
</reference>
<evidence type="ECO:0000313" key="4">
    <source>
        <dbReference type="Proteomes" id="UP000474159"/>
    </source>
</evidence>
<dbReference type="OrthoDB" id="582170at2"/>
<dbReference type="AlphaFoldDB" id="A0A6L3SUS5"/>
<protein>
    <submittedName>
        <fullName evidence="3">Response regulator</fullName>
    </submittedName>
</protein>